<dbReference type="EMBL" id="JBHSWU010001234">
    <property type="protein sequence ID" value="MFC6726585.1"/>
    <property type="molecule type" value="Genomic_DNA"/>
</dbReference>
<proteinExistence type="predicted"/>
<organism evidence="1 2">
    <name type="scientific">Halobium palmae</name>
    <dbReference type="NCBI Taxonomy" id="1776492"/>
    <lineage>
        <taxon>Archaea</taxon>
        <taxon>Methanobacteriati</taxon>
        <taxon>Methanobacteriota</taxon>
        <taxon>Stenosarchaea group</taxon>
        <taxon>Halobacteria</taxon>
        <taxon>Halobacteriales</taxon>
        <taxon>Haloferacaceae</taxon>
        <taxon>Halobium</taxon>
    </lineage>
</organism>
<dbReference type="Proteomes" id="UP001596328">
    <property type="component" value="Unassembled WGS sequence"/>
</dbReference>
<reference evidence="1 2" key="1">
    <citation type="journal article" date="2019" name="Int. J. Syst. Evol. Microbiol.">
        <title>The Global Catalogue of Microorganisms (GCM) 10K type strain sequencing project: providing services to taxonomists for standard genome sequencing and annotation.</title>
        <authorList>
            <consortium name="The Broad Institute Genomics Platform"/>
            <consortium name="The Broad Institute Genome Sequencing Center for Infectious Disease"/>
            <person name="Wu L."/>
            <person name="Ma J."/>
        </authorList>
    </citation>
    <scope>NUCLEOTIDE SEQUENCE [LARGE SCALE GENOMIC DNA]</scope>
    <source>
        <strain evidence="1 2">NBRC 111368</strain>
    </source>
</reference>
<comment type="caution">
    <text evidence="1">The sequence shown here is derived from an EMBL/GenBank/DDBJ whole genome shotgun (WGS) entry which is preliminary data.</text>
</comment>
<evidence type="ECO:0000313" key="2">
    <source>
        <dbReference type="Proteomes" id="UP001596328"/>
    </source>
</evidence>
<sequence>MTRPDSETLQAITDDLRAVTDELTGEAGGQGTFHYRVTGDDETHERALEVFEEHDLDVDVQGDGEERSYYLADDAD</sequence>
<accession>A0ABD5S4U2</accession>
<protein>
    <submittedName>
        <fullName evidence="1">Uncharacterized protein</fullName>
    </submittedName>
</protein>
<gene>
    <name evidence="1" type="ORF">ACFQE1_19890</name>
</gene>
<evidence type="ECO:0000313" key="1">
    <source>
        <dbReference type="EMBL" id="MFC6726585.1"/>
    </source>
</evidence>
<name>A0ABD5S4U2_9EURY</name>
<keyword evidence="2" id="KW-1185">Reference proteome</keyword>
<dbReference type="AlphaFoldDB" id="A0ABD5S4U2"/>